<evidence type="ECO:0000313" key="3">
    <source>
        <dbReference type="EMBL" id="GCL34425.1"/>
    </source>
</evidence>
<evidence type="ECO:0000256" key="2">
    <source>
        <dbReference type="SAM" id="SignalP"/>
    </source>
</evidence>
<protein>
    <submittedName>
        <fullName evidence="3">Uncharacterized protein</fullName>
    </submittedName>
</protein>
<dbReference type="RefSeq" id="WP_193372459.1">
    <property type="nucleotide sequence ID" value="NZ_BJCD01000008.1"/>
</dbReference>
<name>A0A479ZPL8_PLAAG</name>
<feature type="compositionally biased region" description="Low complexity" evidence="1">
    <location>
        <begin position="25"/>
        <end position="35"/>
    </location>
</feature>
<evidence type="ECO:0000256" key="1">
    <source>
        <dbReference type="SAM" id="MobiDB-lite"/>
    </source>
</evidence>
<proteinExistence type="predicted"/>
<dbReference type="PROSITE" id="PS51257">
    <property type="entry name" value="PROKAR_LIPOPROTEIN"/>
    <property type="match status" value="1"/>
</dbReference>
<comment type="caution">
    <text evidence="3">The sequence shown here is derived from an EMBL/GenBank/DDBJ whole genome shotgun (WGS) entry which is preliminary data.</text>
</comment>
<feature type="compositionally biased region" description="Pro residues" evidence="1">
    <location>
        <begin position="36"/>
        <end position="55"/>
    </location>
</feature>
<dbReference type="EMBL" id="BJCD01000008">
    <property type="protein sequence ID" value="GCL34425.1"/>
    <property type="molecule type" value="Genomic_DNA"/>
</dbReference>
<feature type="region of interest" description="Disordered" evidence="1">
    <location>
        <begin position="22"/>
        <end position="55"/>
    </location>
</feature>
<gene>
    <name evidence="3" type="ORF">PA905_36060</name>
</gene>
<evidence type="ECO:0000313" key="4">
    <source>
        <dbReference type="Proteomes" id="UP000299794"/>
    </source>
</evidence>
<keyword evidence="2" id="KW-0732">Signal</keyword>
<dbReference type="Proteomes" id="UP000299794">
    <property type="component" value="Unassembled WGS sequence"/>
</dbReference>
<reference evidence="4" key="1">
    <citation type="submission" date="2019-02" db="EMBL/GenBank/DDBJ databases">
        <title>Draft genome sequence of Planktothrix agardhii NIES-905.</title>
        <authorList>
            <person name="Yamaguchi H."/>
            <person name="Suzuki S."/>
            <person name="Kawachi M."/>
        </authorList>
    </citation>
    <scope>NUCLEOTIDE SEQUENCE [LARGE SCALE GENOMIC DNA]</scope>
    <source>
        <strain evidence="4">CCAP 1459/11A</strain>
    </source>
</reference>
<sequence>MKKLAFLVTGLAIASSCLLTSCGGAPTPETTTPPAATTPPPAAPAPATPAPAPKK</sequence>
<dbReference type="GeneID" id="77288663"/>
<dbReference type="AlphaFoldDB" id="A0A479ZPL8"/>
<organism evidence="3 4">
    <name type="scientific">Planktothrix agardhii CCAP 1459/11A</name>
    <dbReference type="NCBI Taxonomy" id="282420"/>
    <lineage>
        <taxon>Bacteria</taxon>
        <taxon>Bacillati</taxon>
        <taxon>Cyanobacteriota</taxon>
        <taxon>Cyanophyceae</taxon>
        <taxon>Oscillatoriophycideae</taxon>
        <taxon>Oscillatoriales</taxon>
        <taxon>Microcoleaceae</taxon>
        <taxon>Planktothrix</taxon>
    </lineage>
</organism>
<accession>A0A479ZPL8</accession>
<feature type="chain" id="PRO_5019769127" evidence="2">
    <location>
        <begin position="20"/>
        <end position="55"/>
    </location>
</feature>
<feature type="signal peptide" evidence="2">
    <location>
        <begin position="1"/>
        <end position="19"/>
    </location>
</feature>